<dbReference type="GO" id="GO:0006935">
    <property type="term" value="P:chemotaxis"/>
    <property type="evidence" value="ECO:0007669"/>
    <property type="project" value="UniProtKB-KW"/>
</dbReference>
<dbReference type="Gene3D" id="3.30.450.20">
    <property type="entry name" value="PAS domain"/>
    <property type="match status" value="1"/>
</dbReference>
<dbReference type="InterPro" id="IPR000727">
    <property type="entry name" value="T_SNARE_dom"/>
</dbReference>
<dbReference type="PROSITE" id="PS50192">
    <property type="entry name" value="T_SNARE"/>
    <property type="match status" value="1"/>
</dbReference>
<name>A0A545U7B0_9GAMM</name>
<dbReference type="InterPro" id="IPR033479">
    <property type="entry name" value="dCache_1"/>
</dbReference>
<keyword evidence="8 13" id="KW-0472">Membrane</keyword>
<dbReference type="SMART" id="SM00283">
    <property type="entry name" value="MA"/>
    <property type="match status" value="1"/>
</dbReference>
<dbReference type="RefSeq" id="WP_142933033.1">
    <property type="nucleotide sequence ID" value="NZ_ML660168.1"/>
</dbReference>
<keyword evidence="4" id="KW-0145">Chemotaxis</keyword>
<organism evidence="17 18">
    <name type="scientific">Aliikangiella coralliicola</name>
    <dbReference type="NCBI Taxonomy" id="2592383"/>
    <lineage>
        <taxon>Bacteria</taxon>
        <taxon>Pseudomonadati</taxon>
        <taxon>Pseudomonadota</taxon>
        <taxon>Gammaproteobacteria</taxon>
        <taxon>Oceanospirillales</taxon>
        <taxon>Pleioneaceae</taxon>
        <taxon>Aliikangiella</taxon>
    </lineage>
</organism>
<dbReference type="Pfam" id="PF00015">
    <property type="entry name" value="MCPsignal"/>
    <property type="match status" value="1"/>
</dbReference>
<dbReference type="Gene3D" id="1.10.287.950">
    <property type="entry name" value="Methyl-accepting chemotaxis protein"/>
    <property type="match status" value="1"/>
</dbReference>
<evidence type="ECO:0000256" key="6">
    <source>
        <dbReference type="ARBA" id="ARBA00022692"/>
    </source>
</evidence>
<feature type="region of interest" description="Disordered" evidence="12">
    <location>
        <begin position="419"/>
        <end position="438"/>
    </location>
</feature>
<dbReference type="SUPFAM" id="SSF58104">
    <property type="entry name" value="Methyl-accepting chemotaxis protein (MCP) signaling domain"/>
    <property type="match status" value="1"/>
</dbReference>
<dbReference type="PANTHER" id="PTHR32089:SF39">
    <property type="entry name" value="METHYL-ACCEPTING CHEMOTAXIS PROTEIN HLYB"/>
    <property type="match status" value="1"/>
</dbReference>
<dbReference type="GO" id="GO:0004888">
    <property type="term" value="F:transmembrane signaling receptor activity"/>
    <property type="evidence" value="ECO:0007669"/>
    <property type="project" value="InterPro"/>
</dbReference>
<keyword evidence="18" id="KW-1185">Reference proteome</keyword>
<feature type="domain" description="T-SNARE coiled-coil homology" evidence="15">
    <location>
        <begin position="557"/>
        <end position="619"/>
    </location>
</feature>
<evidence type="ECO:0000256" key="8">
    <source>
        <dbReference type="ARBA" id="ARBA00023136"/>
    </source>
</evidence>
<evidence type="ECO:0000256" key="3">
    <source>
        <dbReference type="ARBA" id="ARBA00022481"/>
    </source>
</evidence>
<gene>
    <name evidence="17" type="ORF">FLL46_19515</name>
</gene>
<evidence type="ECO:0000256" key="1">
    <source>
        <dbReference type="ARBA" id="ARBA00004429"/>
    </source>
</evidence>
<keyword evidence="2" id="KW-1003">Cell membrane</keyword>
<evidence type="ECO:0000256" key="2">
    <source>
        <dbReference type="ARBA" id="ARBA00022475"/>
    </source>
</evidence>
<dbReference type="PRINTS" id="PR00260">
    <property type="entry name" value="CHEMTRNSDUCR"/>
</dbReference>
<dbReference type="CDD" id="cd12912">
    <property type="entry name" value="PDC2_MCP_like"/>
    <property type="match status" value="1"/>
</dbReference>
<dbReference type="InterPro" id="IPR004089">
    <property type="entry name" value="MCPsignal_dom"/>
</dbReference>
<evidence type="ECO:0000256" key="10">
    <source>
        <dbReference type="ARBA" id="ARBA00029447"/>
    </source>
</evidence>
<feature type="domain" description="Methyl-accepting transducer" evidence="14">
    <location>
        <begin position="370"/>
        <end position="606"/>
    </location>
</feature>
<feature type="domain" description="HAMP" evidence="16">
    <location>
        <begin position="311"/>
        <end position="365"/>
    </location>
</feature>
<sequence>MNAWRSLSIKNKLTLAIGGSLLLSIVFSTIISNSLMRSIAQSKIERNDLPQILSSIASQLELEIAIPLNTAKQMANNTFVNDWLANGEKESGRSDIQKYLDRVRNTSQSSFSFLVSAKTSNYYSADGLERTLSPDRERDQWFYQFLKSGQSYEMSLDIDESTGAYTLFINYLTNNKQAITGIGIKVAQLSELIRSYRIGESGKVFLIDNEGLIKVHSDSSLVGKQNIQNLNYQDLDLSQLLIKQGSNVIQVTQNEPLFMASKSFPSLNWHVIAEIPVQQVFEQVDETNQKVIVVNLFIAAIFLFFATFLARSMAQPIVRTSEMLDAISKGNADLSKTLAVESKDEIGQLAVAFNRFVEKMRDLVINMVNTAKEVEGTTRQVQVLAETTQNNTNDQMQSIDSVATAITEMGATVQEIAENASETAKASSSSADEAKDSQSVVESTLKNINVLNEDIQSAATVIETLAKDVGQIGSVLEVIRSISDQTNLLALNAAIEAARAGEQGRGFAVVADEVRTLASRTHESTEEISTMIDKLQHGASDAVKAMEVGIGRVADAVSGANSTGSSLTAITQSVQSISDMSIQVATATEEQSTVVEDLNQHIASINNKTTETADAARQTNESCDLLYESVTSLNSLVGSFKT</sequence>
<dbReference type="OrthoDB" id="2489132at2"/>
<comment type="caution">
    <text evidence="17">The sequence shown here is derived from an EMBL/GenBank/DDBJ whole genome shotgun (WGS) entry which is preliminary data.</text>
</comment>
<keyword evidence="5" id="KW-0997">Cell inner membrane</keyword>
<feature type="transmembrane region" description="Helical" evidence="13">
    <location>
        <begin position="291"/>
        <end position="310"/>
    </location>
</feature>
<evidence type="ECO:0000313" key="17">
    <source>
        <dbReference type="EMBL" id="TQV85356.1"/>
    </source>
</evidence>
<comment type="similarity">
    <text evidence="10">Belongs to the methyl-accepting chemotaxis (MCP) protein family.</text>
</comment>
<evidence type="ECO:0000256" key="12">
    <source>
        <dbReference type="SAM" id="MobiDB-lite"/>
    </source>
</evidence>
<evidence type="ECO:0000256" key="13">
    <source>
        <dbReference type="SAM" id="Phobius"/>
    </source>
</evidence>
<keyword evidence="6 13" id="KW-0812">Transmembrane</keyword>
<dbReference type="EMBL" id="VIKS01000012">
    <property type="protein sequence ID" value="TQV85356.1"/>
    <property type="molecule type" value="Genomic_DNA"/>
</dbReference>
<dbReference type="CDD" id="cd11386">
    <property type="entry name" value="MCP_signal"/>
    <property type="match status" value="1"/>
</dbReference>
<dbReference type="GO" id="GO:0007165">
    <property type="term" value="P:signal transduction"/>
    <property type="evidence" value="ECO:0007669"/>
    <property type="project" value="UniProtKB-KW"/>
</dbReference>
<proteinExistence type="inferred from homology"/>
<accession>A0A545U7B0</accession>
<dbReference type="InterPro" id="IPR004090">
    <property type="entry name" value="Chemotax_Me-accpt_rcpt"/>
</dbReference>
<dbReference type="InterPro" id="IPR003660">
    <property type="entry name" value="HAMP_dom"/>
</dbReference>
<keyword evidence="9 11" id="KW-0807">Transducer</keyword>
<keyword evidence="7 13" id="KW-1133">Transmembrane helix</keyword>
<dbReference type="Proteomes" id="UP000315439">
    <property type="component" value="Unassembled WGS sequence"/>
</dbReference>
<dbReference type="PROSITE" id="PS50111">
    <property type="entry name" value="CHEMOTAXIS_TRANSDUC_2"/>
    <property type="match status" value="1"/>
</dbReference>
<dbReference type="GO" id="GO:0005886">
    <property type="term" value="C:plasma membrane"/>
    <property type="evidence" value="ECO:0007669"/>
    <property type="project" value="UniProtKB-SubCell"/>
</dbReference>
<evidence type="ECO:0000256" key="11">
    <source>
        <dbReference type="PROSITE-ProRule" id="PRU00284"/>
    </source>
</evidence>
<evidence type="ECO:0000259" key="16">
    <source>
        <dbReference type="PROSITE" id="PS50885"/>
    </source>
</evidence>
<evidence type="ECO:0000256" key="4">
    <source>
        <dbReference type="ARBA" id="ARBA00022500"/>
    </source>
</evidence>
<dbReference type="FunFam" id="1.10.287.950:FF:000001">
    <property type="entry name" value="Methyl-accepting chemotaxis sensory transducer"/>
    <property type="match status" value="1"/>
</dbReference>
<dbReference type="PROSITE" id="PS50885">
    <property type="entry name" value="HAMP"/>
    <property type="match status" value="1"/>
</dbReference>
<dbReference type="Pfam" id="PF02743">
    <property type="entry name" value="dCache_1"/>
    <property type="match status" value="1"/>
</dbReference>
<comment type="subcellular location">
    <subcellularLocation>
        <location evidence="1">Cell inner membrane</location>
        <topology evidence="1">Multi-pass membrane protein</topology>
    </subcellularLocation>
</comment>
<feature type="compositionally biased region" description="Low complexity" evidence="12">
    <location>
        <begin position="419"/>
        <end position="431"/>
    </location>
</feature>
<keyword evidence="3" id="KW-0488">Methylation</keyword>
<dbReference type="Pfam" id="PF00672">
    <property type="entry name" value="HAMP"/>
    <property type="match status" value="1"/>
</dbReference>
<evidence type="ECO:0000313" key="18">
    <source>
        <dbReference type="Proteomes" id="UP000315439"/>
    </source>
</evidence>
<evidence type="ECO:0000256" key="5">
    <source>
        <dbReference type="ARBA" id="ARBA00022519"/>
    </source>
</evidence>
<evidence type="ECO:0000259" key="14">
    <source>
        <dbReference type="PROSITE" id="PS50111"/>
    </source>
</evidence>
<dbReference type="AlphaFoldDB" id="A0A545U7B0"/>
<evidence type="ECO:0000256" key="7">
    <source>
        <dbReference type="ARBA" id="ARBA00022989"/>
    </source>
</evidence>
<evidence type="ECO:0000256" key="9">
    <source>
        <dbReference type="ARBA" id="ARBA00023224"/>
    </source>
</evidence>
<evidence type="ECO:0000259" key="15">
    <source>
        <dbReference type="PROSITE" id="PS50192"/>
    </source>
</evidence>
<dbReference type="CDD" id="cd06225">
    <property type="entry name" value="HAMP"/>
    <property type="match status" value="1"/>
</dbReference>
<reference evidence="17 18" key="1">
    <citation type="submission" date="2019-07" db="EMBL/GenBank/DDBJ databases">
        <title>Draft genome for Aliikangiella sp. M105.</title>
        <authorList>
            <person name="Wang G."/>
        </authorList>
    </citation>
    <scope>NUCLEOTIDE SEQUENCE [LARGE SCALE GENOMIC DNA]</scope>
    <source>
        <strain evidence="17 18">M105</strain>
    </source>
</reference>
<dbReference type="SMART" id="SM00304">
    <property type="entry name" value="HAMP"/>
    <property type="match status" value="1"/>
</dbReference>
<protein>
    <submittedName>
        <fullName evidence="17">Methyl-accepting chemotaxis protein</fullName>
    </submittedName>
</protein>
<dbReference type="PANTHER" id="PTHR32089">
    <property type="entry name" value="METHYL-ACCEPTING CHEMOTAXIS PROTEIN MCPB"/>
    <property type="match status" value="1"/>
</dbReference>